<dbReference type="SUPFAM" id="SSF56801">
    <property type="entry name" value="Acetyl-CoA synthetase-like"/>
    <property type="match status" value="1"/>
</dbReference>
<dbReference type="Pfam" id="PF00501">
    <property type="entry name" value="AMP-binding"/>
    <property type="match status" value="1"/>
</dbReference>
<evidence type="ECO:0000313" key="4">
    <source>
        <dbReference type="EMBL" id="CAG8805667.1"/>
    </source>
</evidence>
<protein>
    <submittedName>
        <fullName evidence="4">12310_t:CDS:1</fullName>
    </submittedName>
</protein>
<sequence>FDVKTFCEAIQKYKINHIYVVPPIIIKLVDDPVVQNYDLSSVKIVISAAAPLGDKLEKKFYDMFKIPVLQAY</sequence>
<feature type="non-terminal residue" evidence="4">
    <location>
        <position position="1"/>
    </location>
</feature>
<organism evidence="4 5">
    <name type="scientific">Racocetra fulgida</name>
    <dbReference type="NCBI Taxonomy" id="60492"/>
    <lineage>
        <taxon>Eukaryota</taxon>
        <taxon>Fungi</taxon>
        <taxon>Fungi incertae sedis</taxon>
        <taxon>Mucoromycota</taxon>
        <taxon>Glomeromycotina</taxon>
        <taxon>Glomeromycetes</taxon>
        <taxon>Diversisporales</taxon>
        <taxon>Gigasporaceae</taxon>
        <taxon>Racocetra</taxon>
    </lineage>
</organism>
<dbReference type="InterPro" id="IPR000873">
    <property type="entry name" value="AMP-dep_synth/lig_dom"/>
</dbReference>
<dbReference type="GO" id="GO:0016405">
    <property type="term" value="F:CoA-ligase activity"/>
    <property type="evidence" value="ECO:0007669"/>
    <property type="project" value="TreeGrafter"/>
</dbReference>
<comment type="caution">
    <text evidence="4">The sequence shown here is derived from an EMBL/GenBank/DDBJ whole genome shotgun (WGS) entry which is preliminary data.</text>
</comment>
<feature type="non-terminal residue" evidence="4">
    <location>
        <position position="72"/>
    </location>
</feature>
<evidence type="ECO:0000313" key="5">
    <source>
        <dbReference type="Proteomes" id="UP000789396"/>
    </source>
</evidence>
<dbReference type="Proteomes" id="UP000789396">
    <property type="component" value="Unassembled WGS sequence"/>
</dbReference>
<dbReference type="Gene3D" id="3.40.50.980">
    <property type="match status" value="1"/>
</dbReference>
<evidence type="ECO:0000256" key="1">
    <source>
        <dbReference type="ARBA" id="ARBA00006432"/>
    </source>
</evidence>
<feature type="domain" description="AMP-dependent synthetase/ligase" evidence="3">
    <location>
        <begin position="2"/>
        <end position="72"/>
    </location>
</feature>
<evidence type="ECO:0000256" key="2">
    <source>
        <dbReference type="ARBA" id="ARBA00022598"/>
    </source>
</evidence>
<evidence type="ECO:0000259" key="3">
    <source>
        <dbReference type="Pfam" id="PF00501"/>
    </source>
</evidence>
<reference evidence="4" key="1">
    <citation type="submission" date="2021-06" db="EMBL/GenBank/DDBJ databases">
        <authorList>
            <person name="Kallberg Y."/>
            <person name="Tangrot J."/>
            <person name="Rosling A."/>
        </authorList>
    </citation>
    <scope>NUCLEOTIDE SEQUENCE</scope>
    <source>
        <strain evidence="4">IN212</strain>
    </source>
</reference>
<dbReference type="PANTHER" id="PTHR24096:SF149">
    <property type="entry name" value="AMP-BINDING DOMAIN-CONTAINING PROTEIN-RELATED"/>
    <property type="match status" value="1"/>
</dbReference>
<name>A0A9N9PB08_9GLOM</name>
<dbReference type="AlphaFoldDB" id="A0A9N9PB08"/>
<keyword evidence="2" id="KW-0436">Ligase</keyword>
<accession>A0A9N9PB08</accession>
<dbReference type="OrthoDB" id="1898221at2759"/>
<dbReference type="EMBL" id="CAJVPZ010077735">
    <property type="protein sequence ID" value="CAG8805667.1"/>
    <property type="molecule type" value="Genomic_DNA"/>
</dbReference>
<comment type="similarity">
    <text evidence="1">Belongs to the ATP-dependent AMP-binding enzyme family.</text>
</comment>
<gene>
    <name evidence="4" type="ORF">RFULGI_LOCUS18192</name>
</gene>
<dbReference type="PANTHER" id="PTHR24096">
    <property type="entry name" value="LONG-CHAIN-FATTY-ACID--COA LIGASE"/>
    <property type="match status" value="1"/>
</dbReference>
<proteinExistence type="inferred from homology"/>
<keyword evidence="5" id="KW-1185">Reference proteome</keyword>